<name>A0A0V0J8R6_SCHSO</name>
<dbReference type="PANTHER" id="PTHR10165:SF103">
    <property type="entry name" value="PHOSPHOLIPID PHOSPHATASE HOMOLOG 1.2 HOMOLOG"/>
    <property type="match status" value="1"/>
</dbReference>
<evidence type="ECO:0000256" key="1">
    <source>
        <dbReference type="ARBA" id="ARBA00004141"/>
    </source>
</evidence>
<dbReference type="Gene3D" id="1.20.144.10">
    <property type="entry name" value="Phosphatidic acid phosphatase type 2/haloperoxidase"/>
    <property type="match status" value="1"/>
</dbReference>
<comment type="subcellular location">
    <subcellularLocation>
        <location evidence="1">Membrane</location>
        <topology evidence="1">Multi-pass membrane protein</topology>
    </subcellularLocation>
</comment>
<dbReference type="InterPro" id="IPR036938">
    <property type="entry name" value="PAP2/HPO_sf"/>
</dbReference>
<dbReference type="GO" id="GO:0008195">
    <property type="term" value="F:phosphatidate phosphatase activity"/>
    <property type="evidence" value="ECO:0007669"/>
    <property type="project" value="TreeGrafter"/>
</dbReference>
<feature type="transmembrane region" description="Helical" evidence="6">
    <location>
        <begin position="12"/>
        <end position="31"/>
    </location>
</feature>
<dbReference type="GO" id="GO:0007165">
    <property type="term" value="P:signal transduction"/>
    <property type="evidence" value="ECO:0007669"/>
    <property type="project" value="TreeGrafter"/>
</dbReference>
<dbReference type="GO" id="GO:0005886">
    <property type="term" value="C:plasma membrane"/>
    <property type="evidence" value="ECO:0007669"/>
    <property type="project" value="TreeGrafter"/>
</dbReference>
<protein>
    <submittedName>
        <fullName evidence="8">Putative phosphatidate phosphatase</fullName>
    </submittedName>
</protein>
<feature type="transmembrane region" description="Helical" evidence="6">
    <location>
        <begin position="93"/>
        <end position="116"/>
    </location>
</feature>
<dbReference type="CDD" id="cd03384">
    <property type="entry name" value="PAP2_wunen"/>
    <property type="match status" value="1"/>
</dbReference>
<dbReference type="InterPro" id="IPR000326">
    <property type="entry name" value="PAP2/HPO"/>
</dbReference>
<evidence type="ECO:0000256" key="4">
    <source>
        <dbReference type="ARBA" id="ARBA00022989"/>
    </source>
</evidence>
<dbReference type="SMART" id="SM00014">
    <property type="entry name" value="acidPPc"/>
    <property type="match status" value="1"/>
</dbReference>
<evidence type="ECO:0000259" key="7">
    <source>
        <dbReference type="SMART" id="SM00014"/>
    </source>
</evidence>
<dbReference type="Pfam" id="PF01569">
    <property type="entry name" value="PAP2"/>
    <property type="match status" value="1"/>
</dbReference>
<feature type="domain" description="Phosphatidic acid phosphatase type 2/haloperoxidase" evidence="7">
    <location>
        <begin position="100"/>
        <end position="244"/>
    </location>
</feature>
<dbReference type="GO" id="GO:0006644">
    <property type="term" value="P:phospholipid metabolic process"/>
    <property type="evidence" value="ECO:0007669"/>
    <property type="project" value="InterPro"/>
</dbReference>
<keyword evidence="4 6" id="KW-1133">Transmembrane helix</keyword>
<feature type="transmembrane region" description="Helical" evidence="6">
    <location>
        <begin position="194"/>
        <end position="216"/>
    </location>
</feature>
<keyword evidence="5 6" id="KW-0472">Membrane</keyword>
<dbReference type="GO" id="GO:0046839">
    <property type="term" value="P:phospholipid dephosphorylation"/>
    <property type="evidence" value="ECO:0007669"/>
    <property type="project" value="TreeGrafter"/>
</dbReference>
<comment type="similarity">
    <text evidence="2">Belongs to the PA-phosphatase related phosphoesterase family.</text>
</comment>
<dbReference type="SUPFAM" id="SSF48317">
    <property type="entry name" value="Acid phosphatase/Vanadium-dependent haloperoxidase"/>
    <property type="match status" value="1"/>
</dbReference>
<evidence type="ECO:0000256" key="5">
    <source>
        <dbReference type="ARBA" id="ARBA00023136"/>
    </source>
</evidence>
<feature type="transmembrane region" description="Helical" evidence="6">
    <location>
        <begin position="52"/>
        <end position="73"/>
    </location>
</feature>
<evidence type="ECO:0000313" key="8">
    <source>
        <dbReference type="EMBL" id="JAP61530.1"/>
    </source>
</evidence>
<dbReference type="EMBL" id="GEEE01001695">
    <property type="protein sequence ID" value="JAP61530.1"/>
    <property type="molecule type" value="Transcribed_RNA"/>
</dbReference>
<evidence type="ECO:0000256" key="2">
    <source>
        <dbReference type="ARBA" id="ARBA00008816"/>
    </source>
</evidence>
<dbReference type="AlphaFoldDB" id="A0A0V0J8R6"/>
<feature type="transmembrane region" description="Helical" evidence="6">
    <location>
        <begin position="228"/>
        <end position="248"/>
    </location>
</feature>
<feature type="transmembrane region" description="Helical" evidence="6">
    <location>
        <begin position="171"/>
        <end position="188"/>
    </location>
</feature>
<accession>A0A0V0J8R6</accession>
<keyword evidence="3 6" id="KW-0812">Transmembrane</keyword>
<evidence type="ECO:0000256" key="6">
    <source>
        <dbReference type="SAM" id="Phobius"/>
    </source>
</evidence>
<evidence type="ECO:0000256" key="3">
    <source>
        <dbReference type="ARBA" id="ARBA00022692"/>
    </source>
</evidence>
<dbReference type="PANTHER" id="PTHR10165">
    <property type="entry name" value="LIPID PHOSPHATE PHOSPHATASE"/>
    <property type="match status" value="1"/>
</dbReference>
<sequence>MGDIKCVLLRVLFDVLSVIPIIAVAVTVHYLQPFHRGYFQNDESLMYPYMSSTVKSVVLFSVGPIVTIFIVTVTELVRAFQIGFGTKYRDIPLVVLCLYKFYFLFGFGYATTALFVQIGKIVIGRLRPHFFDVCRPTIINQTAYAYVYNFSCSGTDAKLLREMRLSFPSGHAAYSMFPAIFICLYLYYRMPRIAVASVLQAFIQTTVFSLAFYVGLSRVSDYKHHWSDVLAGMILGAAVAIFTVVFATDVNEFESFESYADEHELVSLAKSRQMASAS</sequence>
<proteinExistence type="inferred from homology"/>
<gene>
    <name evidence="8" type="primary">WUN</name>
    <name evidence="8" type="ORF">TR113992</name>
</gene>
<organism evidence="8">
    <name type="scientific">Schistocephalus solidus</name>
    <name type="common">Tapeworm</name>
    <dbReference type="NCBI Taxonomy" id="70667"/>
    <lineage>
        <taxon>Eukaryota</taxon>
        <taxon>Metazoa</taxon>
        <taxon>Spiralia</taxon>
        <taxon>Lophotrochozoa</taxon>
        <taxon>Platyhelminthes</taxon>
        <taxon>Cestoda</taxon>
        <taxon>Eucestoda</taxon>
        <taxon>Diphyllobothriidea</taxon>
        <taxon>Diphyllobothriidae</taxon>
        <taxon>Schistocephalus</taxon>
    </lineage>
</organism>
<dbReference type="InterPro" id="IPR043216">
    <property type="entry name" value="PAP-like"/>
</dbReference>
<reference evidence="8" key="1">
    <citation type="submission" date="2016-01" db="EMBL/GenBank/DDBJ databases">
        <title>Reference transcriptome for the parasite Schistocephalus solidus: insights into the molecular evolution of parasitism.</title>
        <authorList>
            <person name="Hebert F.O."/>
            <person name="Grambauer S."/>
            <person name="Barber I."/>
            <person name="Landry C.R."/>
            <person name="Aubin-Horth N."/>
        </authorList>
    </citation>
    <scope>NUCLEOTIDE SEQUENCE</scope>
</reference>